<dbReference type="InterPro" id="IPR036388">
    <property type="entry name" value="WH-like_DNA-bd_sf"/>
</dbReference>
<feature type="domain" description="Helicase C-terminal" evidence="11">
    <location>
        <begin position="1578"/>
        <end position="1776"/>
    </location>
</feature>
<keyword evidence="7" id="KW-0067">ATP-binding</keyword>
<dbReference type="InterPro" id="IPR014756">
    <property type="entry name" value="Ig_E-set"/>
</dbReference>
<keyword evidence="5" id="KW-0378">Hydrolase</keyword>
<dbReference type="SMART" id="SM00973">
    <property type="entry name" value="Sec63"/>
    <property type="match status" value="2"/>
</dbReference>
<evidence type="ECO:0000256" key="3">
    <source>
        <dbReference type="ARBA" id="ARBA00022737"/>
    </source>
</evidence>
<evidence type="ECO:0000256" key="2">
    <source>
        <dbReference type="ARBA" id="ARBA00022490"/>
    </source>
</evidence>
<dbReference type="InterPro" id="IPR003593">
    <property type="entry name" value="AAA+_ATPase"/>
</dbReference>
<dbReference type="Gene3D" id="1.10.3380.10">
    <property type="entry name" value="Sec63 N-terminal domain-like domain"/>
    <property type="match status" value="2"/>
</dbReference>
<evidence type="ECO:0000256" key="6">
    <source>
        <dbReference type="ARBA" id="ARBA00022806"/>
    </source>
</evidence>
<dbReference type="Pfam" id="PF23445">
    <property type="entry name" value="WHD_SNRNP200"/>
    <property type="match status" value="2"/>
</dbReference>
<dbReference type="SMART" id="SM00490">
    <property type="entry name" value="HELICc"/>
    <property type="match status" value="2"/>
</dbReference>
<evidence type="ECO:0000259" key="10">
    <source>
        <dbReference type="PROSITE" id="PS51192"/>
    </source>
</evidence>
<feature type="compositionally biased region" description="Low complexity" evidence="9">
    <location>
        <begin position="2358"/>
        <end position="2371"/>
    </location>
</feature>
<feature type="domain" description="Helicase ATP-binding" evidence="10">
    <location>
        <begin position="1360"/>
        <end position="1535"/>
    </location>
</feature>
<dbReference type="InterPro" id="IPR027417">
    <property type="entry name" value="P-loop_NTPase"/>
</dbReference>
<evidence type="ECO:0000256" key="7">
    <source>
        <dbReference type="ARBA" id="ARBA00022840"/>
    </source>
</evidence>
<name>A0AAW1SFA5_9CHLO</name>
<dbReference type="Pfam" id="PF00270">
    <property type="entry name" value="DEAD"/>
    <property type="match status" value="2"/>
</dbReference>
<feature type="compositionally biased region" description="Low complexity" evidence="9">
    <location>
        <begin position="2402"/>
        <end position="2419"/>
    </location>
</feature>
<comment type="caution">
    <text evidence="12">The sequence shown here is derived from an EMBL/GenBank/DDBJ whole genome shotgun (WGS) entry which is preliminary data.</text>
</comment>
<evidence type="ECO:0000256" key="5">
    <source>
        <dbReference type="ARBA" id="ARBA00022801"/>
    </source>
</evidence>
<dbReference type="PROSITE" id="PS51192">
    <property type="entry name" value="HELICASE_ATP_BIND_1"/>
    <property type="match status" value="2"/>
</dbReference>
<dbReference type="InterPro" id="IPR050474">
    <property type="entry name" value="Hel308_SKI2-like"/>
</dbReference>
<dbReference type="InterPro" id="IPR014001">
    <property type="entry name" value="Helicase_ATP-bd"/>
</dbReference>
<evidence type="ECO:0000256" key="1">
    <source>
        <dbReference type="ARBA" id="ARBA00004496"/>
    </source>
</evidence>
<feature type="compositionally biased region" description="Polar residues" evidence="9">
    <location>
        <begin position="2186"/>
        <end position="2197"/>
    </location>
</feature>
<feature type="compositionally biased region" description="Polar residues" evidence="9">
    <location>
        <begin position="2426"/>
        <end position="2436"/>
    </location>
</feature>
<dbReference type="GO" id="GO:0016787">
    <property type="term" value="F:hydrolase activity"/>
    <property type="evidence" value="ECO:0007669"/>
    <property type="project" value="UniProtKB-KW"/>
</dbReference>
<feature type="region of interest" description="Disordered" evidence="9">
    <location>
        <begin position="2172"/>
        <end position="2282"/>
    </location>
</feature>
<feature type="compositionally biased region" description="Low complexity" evidence="9">
    <location>
        <begin position="2295"/>
        <end position="2329"/>
    </location>
</feature>
<dbReference type="Gene3D" id="3.40.50.300">
    <property type="entry name" value="P-loop containing nucleotide triphosphate hydrolases"/>
    <property type="match status" value="4"/>
</dbReference>
<dbReference type="Pfam" id="PF02889">
    <property type="entry name" value="Sec63"/>
    <property type="match status" value="2"/>
</dbReference>
<dbReference type="Gene3D" id="1.10.150.20">
    <property type="entry name" value="5' to 3' exonuclease, C-terminal subdomain"/>
    <property type="match status" value="1"/>
</dbReference>
<keyword evidence="13" id="KW-1185">Reference proteome</keyword>
<evidence type="ECO:0000256" key="8">
    <source>
        <dbReference type="ARBA" id="ARBA00055371"/>
    </source>
</evidence>
<evidence type="ECO:0000256" key="4">
    <source>
        <dbReference type="ARBA" id="ARBA00022741"/>
    </source>
</evidence>
<dbReference type="FunFam" id="3.40.50.300:FF:000062">
    <property type="entry name" value="U5 small nuclear ribonucleoprotein helicase"/>
    <property type="match status" value="1"/>
</dbReference>
<dbReference type="SUPFAM" id="SSF46785">
    <property type="entry name" value="Winged helix' DNA-binding domain"/>
    <property type="match status" value="2"/>
</dbReference>
<keyword evidence="3" id="KW-0677">Repeat</keyword>
<organism evidence="12 13">
    <name type="scientific">Apatococcus lobatus</name>
    <dbReference type="NCBI Taxonomy" id="904363"/>
    <lineage>
        <taxon>Eukaryota</taxon>
        <taxon>Viridiplantae</taxon>
        <taxon>Chlorophyta</taxon>
        <taxon>core chlorophytes</taxon>
        <taxon>Trebouxiophyceae</taxon>
        <taxon>Chlorellales</taxon>
        <taxon>Chlorellaceae</taxon>
        <taxon>Apatococcus</taxon>
    </lineage>
</organism>
<dbReference type="GO" id="GO:0005524">
    <property type="term" value="F:ATP binding"/>
    <property type="evidence" value="ECO:0007669"/>
    <property type="project" value="UniProtKB-KW"/>
</dbReference>
<feature type="domain" description="Helicase ATP-binding" evidence="10">
    <location>
        <begin position="511"/>
        <end position="693"/>
    </location>
</feature>
<dbReference type="SUPFAM" id="SSF81296">
    <property type="entry name" value="E set domains"/>
    <property type="match status" value="1"/>
</dbReference>
<dbReference type="FunFam" id="2.60.40.150:FF:000113">
    <property type="entry name" value="activating signal cointegrator 1 complex subunit 3"/>
    <property type="match status" value="1"/>
</dbReference>
<dbReference type="FunFam" id="1.10.10.10:FF:000012">
    <property type="entry name" value="U5 small nuclear ribonucleoprotein helicase"/>
    <property type="match status" value="1"/>
</dbReference>
<feature type="region of interest" description="Disordered" evidence="9">
    <location>
        <begin position="2295"/>
        <end position="2454"/>
    </location>
</feature>
<evidence type="ECO:0008006" key="14">
    <source>
        <dbReference type="Google" id="ProtNLM"/>
    </source>
</evidence>
<dbReference type="FunFam" id="3.40.50.300:FF:000102">
    <property type="entry name" value="RNA helicase, activating signal cointegrator 1"/>
    <property type="match status" value="1"/>
</dbReference>
<dbReference type="GO" id="GO:0003676">
    <property type="term" value="F:nucleic acid binding"/>
    <property type="evidence" value="ECO:0007669"/>
    <property type="project" value="InterPro"/>
</dbReference>
<feature type="region of interest" description="Disordered" evidence="9">
    <location>
        <begin position="245"/>
        <end position="272"/>
    </location>
</feature>
<dbReference type="FunFam" id="1.10.3380.10:FF:000002">
    <property type="entry name" value="Activating signal cointegrator 1 complex subunit 3"/>
    <property type="match status" value="1"/>
</dbReference>
<feature type="domain" description="Helicase C-terminal" evidence="11">
    <location>
        <begin position="728"/>
        <end position="926"/>
    </location>
</feature>
<dbReference type="FunFam" id="2.60.40.150:FF:000004">
    <property type="entry name" value="RNA helicase, activating signal cointegrator 1"/>
    <property type="match status" value="1"/>
</dbReference>
<dbReference type="InterPro" id="IPR011545">
    <property type="entry name" value="DEAD/DEAH_box_helicase_dom"/>
</dbReference>
<dbReference type="PANTHER" id="PTHR47961:SF13">
    <property type="entry name" value="ACTIVATING SIGNAL COINTEGRATOR 1 COMPLEX SUBUNIT 3"/>
    <property type="match status" value="1"/>
</dbReference>
<dbReference type="SMART" id="SM00382">
    <property type="entry name" value="AAA"/>
    <property type="match status" value="2"/>
</dbReference>
<dbReference type="InterPro" id="IPR001650">
    <property type="entry name" value="Helicase_C-like"/>
</dbReference>
<keyword evidence="2" id="KW-0963">Cytoplasm</keyword>
<dbReference type="GO" id="GO:0005737">
    <property type="term" value="C:cytoplasm"/>
    <property type="evidence" value="ECO:0007669"/>
    <property type="project" value="UniProtKB-SubCell"/>
</dbReference>
<dbReference type="CDD" id="cd18795">
    <property type="entry name" value="SF2_C_Ski2"/>
    <property type="match status" value="2"/>
</dbReference>
<dbReference type="Gene3D" id="2.60.40.150">
    <property type="entry name" value="C2 domain"/>
    <property type="match status" value="2"/>
</dbReference>
<protein>
    <recommendedName>
        <fullName evidence="14">Activating signal cointegrator 1 complex subunit 3</fullName>
    </recommendedName>
</protein>
<evidence type="ECO:0000259" key="11">
    <source>
        <dbReference type="PROSITE" id="PS51194"/>
    </source>
</evidence>
<dbReference type="Gene3D" id="1.10.10.10">
    <property type="entry name" value="Winged helix-like DNA-binding domain superfamily/Winged helix DNA-binding domain"/>
    <property type="match status" value="2"/>
</dbReference>
<dbReference type="FunFam" id="1.10.3380.10:FF:000001">
    <property type="entry name" value="U5 small nuclear ribonucleoprotein helicase"/>
    <property type="match status" value="1"/>
</dbReference>
<dbReference type="FunFam" id="1.10.10.10:FF:000024">
    <property type="entry name" value="U5 small nuclear ribonucleoprotein helicase"/>
    <property type="match status" value="1"/>
</dbReference>
<evidence type="ECO:0000313" key="12">
    <source>
        <dbReference type="EMBL" id="KAK9844564.1"/>
    </source>
</evidence>
<feature type="compositionally biased region" description="Polar residues" evidence="9">
    <location>
        <begin position="368"/>
        <end position="377"/>
    </location>
</feature>
<dbReference type="FunFam" id="3.40.50.300:FF:000198">
    <property type="entry name" value="Activating signal cointegrator 1 complex subunit"/>
    <property type="match status" value="1"/>
</dbReference>
<dbReference type="EMBL" id="JALJOS010000001">
    <property type="protein sequence ID" value="KAK9844564.1"/>
    <property type="molecule type" value="Genomic_DNA"/>
</dbReference>
<dbReference type="InterPro" id="IPR004179">
    <property type="entry name" value="Sec63-dom"/>
</dbReference>
<keyword evidence="6" id="KW-0347">Helicase</keyword>
<dbReference type="Pfam" id="PF00271">
    <property type="entry name" value="Helicase_C"/>
    <property type="match status" value="2"/>
</dbReference>
<dbReference type="SUPFAM" id="SSF52540">
    <property type="entry name" value="P-loop containing nucleoside triphosphate hydrolases"/>
    <property type="match status" value="4"/>
</dbReference>
<evidence type="ECO:0000256" key="9">
    <source>
        <dbReference type="SAM" id="MobiDB-lite"/>
    </source>
</evidence>
<dbReference type="GO" id="GO:0180022">
    <property type="term" value="C:RQC-trigger complex"/>
    <property type="evidence" value="ECO:0007669"/>
    <property type="project" value="UniProtKB-ARBA"/>
</dbReference>
<dbReference type="Proteomes" id="UP001438707">
    <property type="component" value="Unassembled WGS sequence"/>
</dbReference>
<dbReference type="FunFam" id="3.40.50.300:FF:000231">
    <property type="entry name" value="Activating signal cointegrator 1 complex subunit 3"/>
    <property type="match status" value="1"/>
</dbReference>
<accession>A0AAW1SFA5</accession>
<feature type="compositionally biased region" description="Low complexity" evidence="9">
    <location>
        <begin position="2222"/>
        <end position="2232"/>
    </location>
</feature>
<proteinExistence type="predicted"/>
<dbReference type="GO" id="GO:0004386">
    <property type="term" value="F:helicase activity"/>
    <property type="evidence" value="ECO:0007669"/>
    <property type="project" value="UniProtKB-KW"/>
</dbReference>
<reference evidence="12 13" key="1">
    <citation type="journal article" date="2024" name="Nat. Commun.">
        <title>Phylogenomics reveals the evolutionary origins of lichenization in chlorophyte algae.</title>
        <authorList>
            <person name="Puginier C."/>
            <person name="Libourel C."/>
            <person name="Otte J."/>
            <person name="Skaloud P."/>
            <person name="Haon M."/>
            <person name="Grisel S."/>
            <person name="Petersen M."/>
            <person name="Berrin J.G."/>
            <person name="Delaux P.M."/>
            <person name="Dal Grande F."/>
            <person name="Keller J."/>
        </authorList>
    </citation>
    <scope>NUCLEOTIDE SEQUENCE [LARGE SCALE GENOMIC DNA]</scope>
    <source>
        <strain evidence="12 13">SAG 2145</strain>
    </source>
</reference>
<dbReference type="InterPro" id="IPR035892">
    <property type="entry name" value="C2_domain_sf"/>
</dbReference>
<gene>
    <name evidence="12" type="ORF">WJX74_004074</name>
</gene>
<keyword evidence="4" id="KW-0547">Nucleotide-binding</keyword>
<sequence>MGQGGAVLPGETSPAQAPRLTTMLRAFASSGQSQMDPDAQYLERSKLLAAKQKAGGRVALSLAARLIGTAAPRTARDLYDKYLHGVAVLVGGESGPEEVQALAGSIWDQLARLPTMPAAKAGHAGRLKPYRMVVEPITGSCTDKDLQTMVEAADSLKGWRTANPVLAQASPGKSMPKPDANGTSKLAEFGSDIEFVFPSFCAQESLANLAYANTDPAALPNGHTNSSEANGSLYSVDSLRQAFAGDHGAPQQARPAQWHPDDDLEDELAPKRPMPAKLGAGWLMDWCQKTSPEADETVATAVAQSLLSTCSADETASELLDLLGSESMDQLGGLLNHRKELAEGLKTQVEDQLAAEAPDKNAMPTYGTGVSVSSRSQQMMEKLERKDKRRFAKGKATGEADQDWLAINGLGPLIEAEAMRKAVQSGSQLLYADGLEFGLGDGSTNFGQRALPKGTVRKGHKGYEEVRVPAVATAQPKPGEKKVLIEELPEWAQLPFDGYKSLNRIQSRIFQTAFTSNQNLLVCAPTGAGKTNIAMISVLREIGQHMRQGVVQKQEFKVVYVAPMKALAAEVTAAFSKRLAPMGLAVKELTGDMQLSKHEMMETQMIVTTPEKWDVITRKGGDVSVSATVSLLIIDEVHLLNDDRGAVIETIVARTQRQVEASQSMIRIVGLSATLPNYKDVATFLGVNHDTGLFYFDASYRPVPLEMQFVGVTERNILASKNIMDDVAYNKVVDSLKKGYQAMIFVHSRKDTGKTARALAVKAQNAGDMALFDCSEHPQYGFLQKDVKKSRNREVQDLFPTGFGMHHAGMLRSDRNLTERLFSEGAIKVLCCTATLAWGVNLPAHTVIIKGTQIYDAQKGSFTELGMLDVQQIFGRAGRPQFDDSGEGIIITQHAQLAHYLGMLTHQTAIESQFVQGLVDHLNAEIVLGTVTNVKEASLWLSYTYLFVRMLRNPLHYGIRWEELSADPRLEGHRIKLITDAARELERCKMARFDENSRNLYVTELGRVASHFYIRHSSIVTFNDLLTSHMGEADVLSMIAQSSEFENVAVRDDELPELDQLARHACPCGEVKGGSENKHGKVNILLQAYVSRTRMESFSLTADMMYISQNAPRIARALFEIALRRGWSSLAELMLTLSKAFELRIWGHQHPLRQFEQVLSHEVLFKMEDRGLTMERLETMDPREIGAVLRHPAQGPVVASCLASFPTLQLDVQLQPITRTVLRVQLTIEPTFEWRQGMHGNSQRWHIWVEDSENEHIYHTELWTLTKKMANEPSHRVAFTIPIFEPLPSQYYVRAVSDQWLNAETTIPVSFKSLILPDKHPPHTELLNLDPLPLSALDEPSFESLYKFSHFNPIQTQAFHTLYHTDENALLGAPTGSGKTIVAELAMLRVFREYPGQKVIYIAPLKALVRERMKDWGTGLCRLLGKKLVELTGDYTPDLRALLAADIIIATPEKWDGISRAWQNRGYVRKVALLVIDEIHLLGGDRGPILEVIVSRMRYISTQTEQNIRFLGLSTALANAADLADWLGIKPQGLFNFKPSVRPVPLECHIQGYAGRFYCPRMATMNKPAYAAIQTHCPLKPVLVFVSSRRQTRLTALDLIGFAAGDERARQFVHMPEDELEQILASVKEPNLRHTLQFGIGLHHAGLSESDRSIAETLFVAGKIQILVATSTLAWGVNTPAHLVIIKGTEFFDAPSRRYVDFPITDVLQMMGRAGRPQYDRHGVAVIMVHEPKKSFYKKFLYEPFPVESSLQDQVADHFNAEVVAGTIASKQDAVDYLTWTFFFRRLLQNPAYYDMDGTDSAAVNAYLSELVNKTLFALEDAGCLVVDEEDQVEPQMFGQVASFYYLKHQTMAVFAKNLTAGLGVPKVLEVLCSAREYDELPVRHNEDKLNTTLCGLVRFPPDTRTADDPHTKANLLLQSHMSRLPAPISDYVTDTRGALDNSVRLLQAITDLAADAGWLETALSTMLLIQSLMQGIWWDDMPMMMLPYMTEDAAEGSMKQGLRSLHQLRQAAQDQPAAMRTRLAQLLGGSKQAAECLQVCERLPAMDIHWKKPTKSSLAAPPSTETTLQDEAETWDVEIHIKRQGRRQGTAASVYAPRFPKVKEEGWWLVLGDPETQELFALKRISFTGNSTARLQFPALNGAGKTMDGVQLYFMSDAYVGLDQQHWVSLRSDGNGHGSRGLPCSKSQGPFQQAQHLRSGKVNDSHTAQSDSLSEPSTTPSSGSQSSSQHIQQRHQQHSGRGFNAGHAQNGDVPSSAGQDHRSRNGIGTAQQQAGGERARHNVAATRDFPALGQAGASHAAAASAGPPQKPSQSRQQPAAAHATADNASHGHAAGGVNGPSETRRPANNGQEAPGPRSGSSRNTASSSNADEGKSGPGDAARRPGPGATGTSHSSTAQTDISSNELGSSSSRRLGIIGSRRDQGRGSSNQVSSPVNIRPPPHPAGPASNESQG</sequence>
<evidence type="ECO:0000313" key="13">
    <source>
        <dbReference type="Proteomes" id="UP001438707"/>
    </source>
</evidence>
<comment type="function">
    <text evidence="8">RNA helicase that plays an essential role in pre-mRNA splicing as component of the U5 snRNP and U4/U6-U5 tri-snRNP complexes. Involved in spliceosome assembly, activation and disassembly.</text>
</comment>
<feature type="compositionally biased region" description="Low complexity" evidence="9">
    <location>
        <begin position="2378"/>
        <end position="2392"/>
    </location>
</feature>
<feature type="region of interest" description="Disordered" evidence="9">
    <location>
        <begin position="355"/>
        <end position="377"/>
    </location>
</feature>
<dbReference type="SMART" id="SM00487">
    <property type="entry name" value="DEXDc"/>
    <property type="match status" value="2"/>
</dbReference>
<feature type="compositionally biased region" description="Polar residues" evidence="9">
    <location>
        <begin position="2206"/>
        <end position="2221"/>
    </location>
</feature>
<dbReference type="InterPro" id="IPR036390">
    <property type="entry name" value="WH_DNA-bd_sf"/>
</dbReference>
<dbReference type="SUPFAM" id="SSF158702">
    <property type="entry name" value="Sec63 N-terminal domain-like"/>
    <property type="match status" value="2"/>
</dbReference>
<dbReference type="PROSITE" id="PS51194">
    <property type="entry name" value="HELICASE_CTER"/>
    <property type="match status" value="2"/>
</dbReference>
<dbReference type="PANTHER" id="PTHR47961">
    <property type="entry name" value="DNA POLYMERASE THETA, PUTATIVE (AFU_ORTHOLOGUE AFUA_1G05260)-RELATED"/>
    <property type="match status" value="1"/>
</dbReference>
<dbReference type="InterPro" id="IPR057842">
    <property type="entry name" value="WH_MER3"/>
</dbReference>
<comment type="subcellular location">
    <subcellularLocation>
        <location evidence="1">Cytoplasm</location>
    </subcellularLocation>
</comment>